<dbReference type="RefSeq" id="XP_007396793.1">
    <property type="nucleotide sequence ID" value="XM_007396731.1"/>
</dbReference>
<dbReference type="EMBL" id="JH930473">
    <property type="protein sequence ID" value="EKM54092.1"/>
    <property type="molecule type" value="Genomic_DNA"/>
</dbReference>
<proteinExistence type="predicted"/>
<reference evidence="1 2" key="1">
    <citation type="journal article" date="2012" name="BMC Genomics">
        <title>Comparative genomics of the white-rot fungi, Phanerochaete carnosa and P. chrysosporium, to elucidate the genetic basis of the distinct wood types they colonize.</title>
        <authorList>
            <person name="Suzuki H."/>
            <person name="MacDonald J."/>
            <person name="Syed K."/>
            <person name="Salamov A."/>
            <person name="Hori C."/>
            <person name="Aerts A."/>
            <person name="Henrissat B."/>
            <person name="Wiebenga A."/>
            <person name="vanKuyk P.A."/>
            <person name="Barry K."/>
            <person name="Lindquist E."/>
            <person name="LaButti K."/>
            <person name="Lapidus A."/>
            <person name="Lucas S."/>
            <person name="Coutinho P."/>
            <person name="Gong Y."/>
            <person name="Samejima M."/>
            <person name="Mahadevan R."/>
            <person name="Abou-Zaid M."/>
            <person name="de Vries R.P."/>
            <person name="Igarashi K."/>
            <person name="Yadav J.S."/>
            <person name="Grigoriev I.V."/>
            <person name="Master E.R."/>
        </authorList>
    </citation>
    <scope>NUCLEOTIDE SEQUENCE [LARGE SCALE GENOMIC DNA]</scope>
    <source>
        <strain evidence="1 2">HHB-10118-sp</strain>
    </source>
</reference>
<feature type="non-terminal residue" evidence="1">
    <location>
        <position position="1"/>
    </location>
</feature>
<sequence>MEASLSDTRFYNELVDMVIDHLHDDKASLIACSLVSRTWRNSGQYHLLESVILLGVTSEKGLEAFLAQTQRSPRIRHYVRELRVHGEGSWFGKYNATELRELCLGPRNLQSLAQMPALRRLFLYDLLWDSHRDGPESLSLIREAGVCRELEKLVLQRVTSSRFQDPGQIHHGIYAQDILDILSFFSEIKVLCFDTPRFEIDGCDAPLPHVEDSFLQLQFPPRLRIGSIVADPDALDNVRSSMAYNMLDRVCRLNGLHSFRARIKPGDIEAVSHFVSMRAHSILHYQLDMSAYLALARLGAKETFTSLYLSSCPNLETFELRTPCYPP</sequence>
<keyword evidence="2" id="KW-1185">Reference proteome</keyword>
<evidence type="ECO:0000313" key="1">
    <source>
        <dbReference type="EMBL" id="EKM54092.1"/>
    </source>
</evidence>
<dbReference type="Proteomes" id="UP000008370">
    <property type="component" value="Unassembled WGS sequence"/>
</dbReference>
<evidence type="ECO:0000313" key="2">
    <source>
        <dbReference type="Proteomes" id="UP000008370"/>
    </source>
</evidence>
<dbReference type="KEGG" id="pco:PHACADRAFT_257704"/>
<evidence type="ECO:0008006" key="3">
    <source>
        <dbReference type="Google" id="ProtNLM"/>
    </source>
</evidence>
<accession>K5WUG0</accession>
<organism evidence="1 2">
    <name type="scientific">Phanerochaete carnosa (strain HHB-10118-sp)</name>
    <name type="common">White-rot fungus</name>
    <name type="synonym">Peniophora carnosa</name>
    <dbReference type="NCBI Taxonomy" id="650164"/>
    <lineage>
        <taxon>Eukaryota</taxon>
        <taxon>Fungi</taxon>
        <taxon>Dikarya</taxon>
        <taxon>Basidiomycota</taxon>
        <taxon>Agaricomycotina</taxon>
        <taxon>Agaricomycetes</taxon>
        <taxon>Polyporales</taxon>
        <taxon>Phanerochaetaceae</taxon>
        <taxon>Phanerochaete</taxon>
    </lineage>
</organism>
<dbReference type="HOGENOM" id="CLU_854060_0_0_1"/>
<dbReference type="OrthoDB" id="2921803at2759"/>
<dbReference type="AlphaFoldDB" id="K5WUG0"/>
<dbReference type="InParanoid" id="K5WUG0"/>
<dbReference type="GeneID" id="18916921"/>
<protein>
    <recommendedName>
        <fullName evidence="3">F-box domain-containing protein</fullName>
    </recommendedName>
</protein>
<name>K5WUG0_PHACS</name>
<gene>
    <name evidence="1" type="ORF">PHACADRAFT_257704</name>
</gene>